<dbReference type="InterPro" id="IPR030678">
    <property type="entry name" value="Peptide/Ni-bd"/>
</dbReference>
<keyword evidence="9" id="KW-1185">Reference proteome</keyword>
<sequence length="585" mass="65161">MKKMKKYLSLILAGILVTGLLTACSSGKTEVATAGGETADTSGTTDTSDTTGAAKGSGDSVQELNLRASAFGNNYDVQDMGWRWMMAECYEGLLRDVGGADGDKYELAGAESIDVSEDGLTYTFHLRQNAKWSDGKPVTANDYKYGWDRLLDPSKGYSYAAFIFNIVGAEEYYNKKGSLDDVAIKALDDYTFEVKLKVADPTFESKLVATPLYPTRQDVAEAAGDNWGKDWKLNIYNGPYVLSDLVEDNKMVWTKNKYYWDADNVKLEKVNWFDVAEDATAATMFDNGQLDVINGAGDYIKKYDEEAKAGKIQSLATEYPGTAMLSYELQNGGKSGLMKNANIRKAISYSINRDEMVGAVYGRYTPAYGLISPAITFNEKTYRSQAEEPISTEYKEYAGDKTKLQGLFQKGLDELGVKTPISDVTVVLLTYGSTTQNQTEREYIKQSLEQNLGIKVELNTVGDSSLFTSERDAFNFDIMTAAWYSDYNDPLDYLDIFRTGVYHSYGLYSNTDYDALLDSLSGLKDNSKRLEIYQKLENKLLLEDCAAAPLYYADNHFYIQNWVKDFHTSSFGASQEVYHTSVSGK</sequence>
<dbReference type="OrthoDB" id="9801912at2"/>
<dbReference type="Pfam" id="PF00496">
    <property type="entry name" value="SBP_bac_5"/>
    <property type="match status" value="1"/>
</dbReference>
<dbReference type="EMBL" id="FRAC01000016">
    <property type="protein sequence ID" value="SHK73218.1"/>
    <property type="molecule type" value="Genomic_DNA"/>
</dbReference>
<dbReference type="PROSITE" id="PS51257">
    <property type="entry name" value="PROKAR_LIPOPROTEIN"/>
    <property type="match status" value="1"/>
</dbReference>
<dbReference type="InterPro" id="IPR000914">
    <property type="entry name" value="SBP_5_dom"/>
</dbReference>
<evidence type="ECO:0000256" key="1">
    <source>
        <dbReference type="ARBA" id="ARBA00004196"/>
    </source>
</evidence>
<dbReference type="FunFam" id="3.90.76.10:FF:000001">
    <property type="entry name" value="Oligopeptide ABC transporter substrate-binding protein"/>
    <property type="match status" value="1"/>
</dbReference>
<dbReference type="PANTHER" id="PTHR30290">
    <property type="entry name" value="PERIPLASMIC BINDING COMPONENT OF ABC TRANSPORTER"/>
    <property type="match status" value="1"/>
</dbReference>
<evidence type="ECO:0000256" key="5">
    <source>
        <dbReference type="SAM" id="MobiDB-lite"/>
    </source>
</evidence>
<dbReference type="GO" id="GO:0043190">
    <property type="term" value="C:ATP-binding cassette (ABC) transporter complex"/>
    <property type="evidence" value="ECO:0007669"/>
    <property type="project" value="InterPro"/>
</dbReference>
<dbReference type="Gene3D" id="3.10.105.10">
    <property type="entry name" value="Dipeptide-binding Protein, Domain 3"/>
    <property type="match status" value="1"/>
</dbReference>
<evidence type="ECO:0000256" key="6">
    <source>
        <dbReference type="SAM" id="SignalP"/>
    </source>
</evidence>
<dbReference type="PANTHER" id="PTHR30290:SF10">
    <property type="entry name" value="PERIPLASMIC OLIGOPEPTIDE-BINDING PROTEIN-RELATED"/>
    <property type="match status" value="1"/>
</dbReference>
<feature type="signal peptide" evidence="6">
    <location>
        <begin position="1"/>
        <end position="23"/>
    </location>
</feature>
<protein>
    <submittedName>
        <fullName evidence="8">Oligopeptide transport system substrate-binding protein</fullName>
    </submittedName>
</protein>
<keyword evidence="3" id="KW-0813">Transport</keyword>
<dbReference type="GO" id="GO:0042597">
    <property type="term" value="C:periplasmic space"/>
    <property type="evidence" value="ECO:0007669"/>
    <property type="project" value="UniProtKB-ARBA"/>
</dbReference>
<evidence type="ECO:0000256" key="3">
    <source>
        <dbReference type="ARBA" id="ARBA00022448"/>
    </source>
</evidence>
<dbReference type="AlphaFoldDB" id="A0A1M6UVI9"/>
<evidence type="ECO:0000313" key="9">
    <source>
        <dbReference type="Proteomes" id="UP000184386"/>
    </source>
</evidence>
<dbReference type="SUPFAM" id="SSF53850">
    <property type="entry name" value="Periplasmic binding protein-like II"/>
    <property type="match status" value="1"/>
</dbReference>
<dbReference type="GO" id="GO:1904680">
    <property type="term" value="F:peptide transmembrane transporter activity"/>
    <property type="evidence" value="ECO:0007669"/>
    <property type="project" value="TreeGrafter"/>
</dbReference>
<reference evidence="8 9" key="1">
    <citation type="submission" date="2016-11" db="EMBL/GenBank/DDBJ databases">
        <authorList>
            <person name="Jaros S."/>
            <person name="Januszkiewicz K."/>
            <person name="Wedrychowicz H."/>
        </authorList>
    </citation>
    <scope>NUCLEOTIDE SEQUENCE [LARGE SCALE GENOMIC DNA]</scope>
    <source>
        <strain evidence="8 9">DSM 15929</strain>
    </source>
</reference>
<evidence type="ECO:0000313" key="8">
    <source>
        <dbReference type="EMBL" id="SHK73218.1"/>
    </source>
</evidence>
<comment type="subcellular location">
    <subcellularLocation>
        <location evidence="1">Cell envelope</location>
    </subcellularLocation>
</comment>
<organism evidence="8 9">
    <name type="scientific">Anaerocolumna jejuensis DSM 15929</name>
    <dbReference type="NCBI Taxonomy" id="1121322"/>
    <lineage>
        <taxon>Bacteria</taxon>
        <taxon>Bacillati</taxon>
        <taxon>Bacillota</taxon>
        <taxon>Clostridia</taxon>
        <taxon>Lachnospirales</taxon>
        <taxon>Lachnospiraceae</taxon>
        <taxon>Anaerocolumna</taxon>
    </lineage>
</organism>
<dbReference type="STRING" id="1121322.SAMN02745136_03204"/>
<feature type="chain" id="PRO_5039078171" evidence="6">
    <location>
        <begin position="24"/>
        <end position="585"/>
    </location>
</feature>
<dbReference type="RefSeq" id="WP_073277724.1">
    <property type="nucleotide sequence ID" value="NZ_FRAC01000016.1"/>
</dbReference>
<evidence type="ECO:0000256" key="4">
    <source>
        <dbReference type="ARBA" id="ARBA00022729"/>
    </source>
</evidence>
<name>A0A1M6UVI9_9FIRM</name>
<feature type="domain" description="Solute-binding protein family 5" evidence="7">
    <location>
        <begin position="108"/>
        <end position="499"/>
    </location>
</feature>
<dbReference type="PIRSF" id="PIRSF002741">
    <property type="entry name" value="MppA"/>
    <property type="match status" value="1"/>
</dbReference>
<accession>A0A1M6UVI9</accession>
<dbReference type="InterPro" id="IPR039424">
    <property type="entry name" value="SBP_5"/>
</dbReference>
<dbReference type="CDD" id="cd08504">
    <property type="entry name" value="PBP2_OppA"/>
    <property type="match status" value="1"/>
</dbReference>
<feature type="compositionally biased region" description="Low complexity" evidence="5">
    <location>
        <begin position="32"/>
        <end position="54"/>
    </location>
</feature>
<feature type="region of interest" description="Disordered" evidence="5">
    <location>
        <begin position="32"/>
        <end position="58"/>
    </location>
</feature>
<dbReference type="Gene3D" id="3.40.190.10">
    <property type="entry name" value="Periplasmic binding protein-like II"/>
    <property type="match status" value="1"/>
</dbReference>
<keyword evidence="4 6" id="KW-0732">Signal</keyword>
<proteinExistence type="inferred from homology"/>
<dbReference type="GO" id="GO:0015833">
    <property type="term" value="P:peptide transport"/>
    <property type="evidence" value="ECO:0007669"/>
    <property type="project" value="TreeGrafter"/>
</dbReference>
<evidence type="ECO:0000256" key="2">
    <source>
        <dbReference type="ARBA" id="ARBA00005695"/>
    </source>
</evidence>
<comment type="similarity">
    <text evidence="2">Belongs to the bacterial solute-binding protein 5 family.</text>
</comment>
<dbReference type="Gene3D" id="3.90.76.10">
    <property type="entry name" value="Dipeptide-binding Protein, Domain 1"/>
    <property type="match status" value="1"/>
</dbReference>
<gene>
    <name evidence="8" type="ORF">SAMN02745136_03204</name>
</gene>
<dbReference type="Proteomes" id="UP000184386">
    <property type="component" value="Unassembled WGS sequence"/>
</dbReference>
<dbReference type="GO" id="GO:0030313">
    <property type="term" value="C:cell envelope"/>
    <property type="evidence" value="ECO:0007669"/>
    <property type="project" value="UniProtKB-SubCell"/>
</dbReference>
<evidence type="ECO:0000259" key="7">
    <source>
        <dbReference type="Pfam" id="PF00496"/>
    </source>
</evidence>